<feature type="transmembrane region" description="Helical" evidence="1">
    <location>
        <begin position="12"/>
        <end position="29"/>
    </location>
</feature>
<dbReference type="AlphaFoldDB" id="A0A371P8J3"/>
<dbReference type="Pfam" id="PF11222">
    <property type="entry name" value="DUF3017"/>
    <property type="match status" value="1"/>
</dbReference>
<feature type="transmembrane region" description="Helical" evidence="1">
    <location>
        <begin position="66"/>
        <end position="86"/>
    </location>
</feature>
<reference evidence="2 3" key="1">
    <citation type="submission" date="2018-08" db="EMBL/GenBank/DDBJ databases">
        <title>Aeromicrobium sp. M2KJ-4, whole genome shotgun sequence.</title>
        <authorList>
            <person name="Tuo L."/>
        </authorList>
    </citation>
    <scope>NUCLEOTIDE SEQUENCE [LARGE SCALE GENOMIC DNA]</scope>
    <source>
        <strain evidence="2 3">M2KJ-4</strain>
    </source>
</reference>
<dbReference type="InterPro" id="IPR021385">
    <property type="entry name" value="DUF3017"/>
</dbReference>
<dbReference type="RefSeq" id="WP_119702416.1">
    <property type="nucleotide sequence ID" value="NZ_JBHSOI010000001.1"/>
</dbReference>
<keyword evidence="1" id="KW-0812">Transmembrane</keyword>
<comment type="caution">
    <text evidence="2">The sequence shown here is derived from an EMBL/GenBank/DDBJ whole genome shotgun (WGS) entry which is preliminary data.</text>
</comment>
<gene>
    <name evidence="2" type="ORF">DX116_01190</name>
</gene>
<organism evidence="2 3">
    <name type="scientific">Aeromicrobium endophyticum</name>
    <dbReference type="NCBI Taxonomy" id="2292704"/>
    <lineage>
        <taxon>Bacteria</taxon>
        <taxon>Bacillati</taxon>
        <taxon>Actinomycetota</taxon>
        <taxon>Actinomycetes</taxon>
        <taxon>Propionibacteriales</taxon>
        <taxon>Nocardioidaceae</taxon>
        <taxon>Aeromicrobium</taxon>
    </lineage>
</organism>
<dbReference type="EMBL" id="QUBR01000001">
    <property type="protein sequence ID" value="REK72284.1"/>
    <property type="molecule type" value="Genomic_DNA"/>
</dbReference>
<accession>A0A371P8J3</accession>
<sequence>MKAPRSRGSQFYLLQLLAVVVGLALVGAGQWRLGIGAIGMAFVAGALARVVVPIDHTGMLRVRGKVFDVVWMSLLGTALIVLPILIPNQPG</sequence>
<evidence type="ECO:0000256" key="1">
    <source>
        <dbReference type="SAM" id="Phobius"/>
    </source>
</evidence>
<keyword evidence="1" id="KW-0472">Membrane</keyword>
<proteinExistence type="predicted"/>
<keyword evidence="1" id="KW-1133">Transmembrane helix</keyword>
<dbReference type="OrthoDB" id="3790201at2"/>
<protein>
    <submittedName>
        <fullName evidence="2">DUF3017 domain-containing protein</fullName>
    </submittedName>
</protein>
<dbReference type="Proteomes" id="UP000265581">
    <property type="component" value="Unassembled WGS sequence"/>
</dbReference>
<evidence type="ECO:0000313" key="3">
    <source>
        <dbReference type="Proteomes" id="UP000265581"/>
    </source>
</evidence>
<feature type="transmembrane region" description="Helical" evidence="1">
    <location>
        <begin position="35"/>
        <end position="54"/>
    </location>
</feature>
<evidence type="ECO:0000313" key="2">
    <source>
        <dbReference type="EMBL" id="REK72284.1"/>
    </source>
</evidence>
<keyword evidence="3" id="KW-1185">Reference proteome</keyword>
<name>A0A371P8J3_9ACTN</name>